<feature type="binding site" evidence="4 6">
    <location>
        <position position="128"/>
    </location>
    <ligand>
        <name>substrate</name>
    </ligand>
</feature>
<dbReference type="Pfam" id="PF01168">
    <property type="entry name" value="Ala_racemase_N"/>
    <property type="match status" value="1"/>
</dbReference>
<evidence type="ECO:0000313" key="8">
    <source>
        <dbReference type="EMBL" id="KWZ77618.1"/>
    </source>
</evidence>
<dbReference type="PATRIC" id="fig|33036.3.peg.1260"/>
<feature type="modified residue" description="N6-(pyridoxal phosphate)lysine" evidence="4 5">
    <location>
        <position position="34"/>
    </location>
</feature>
<feature type="active site" description="Proton acceptor; specific for D-alanine" evidence="4">
    <location>
        <position position="34"/>
    </location>
</feature>
<dbReference type="PANTHER" id="PTHR30511:SF0">
    <property type="entry name" value="ALANINE RACEMASE, CATABOLIC-RELATED"/>
    <property type="match status" value="1"/>
</dbReference>
<dbReference type="GO" id="GO:0009252">
    <property type="term" value="P:peptidoglycan biosynthetic process"/>
    <property type="evidence" value="ECO:0007669"/>
    <property type="project" value="TreeGrafter"/>
</dbReference>
<dbReference type="GO" id="GO:0005829">
    <property type="term" value="C:cytosol"/>
    <property type="evidence" value="ECO:0007669"/>
    <property type="project" value="TreeGrafter"/>
</dbReference>
<comment type="function">
    <text evidence="4">Catalyzes the interconversion of L-alanine and D-alanine. May also act on other amino acids.</text>
</comment>
<evidence type="ECO:0000256" key="6">
    <source>
        <dbReference type="PIRSR" id="PIRSR600821-52"/>
    </source>
</evidence>
<reference evidence="9" key="1">
    <citation type="submission" date="2016-01" db="EMBL/GenBank/DDBJ databases">
        <authorList>
            <person name="Mitreva M."/>
            <person name="Pepin K.H."/>
            <person name="Mihindukulasuriya K.A."/>
            <person name="Fulton R."/>
            <person name="Fronick C."/>
            <person name="O'Laughlin M."/>
            <person name="Miner T."/>
            <person name="Herter B."/>
            <person name="Rosa B.A."/>
            <person name="Cordes M."/>
            <person name="Tomlinson C."/>
            <person name="Wollam A."/>
            <person name="Palsikar V.B."/>
            <person name="Mardis E.R."/>
            <person name="Wilson R.K."/>
        </authorList>
    </citation>
    <scope>NUCLEOTIDE SEQUENCE [LARGE SCALE GENOMIC DNA]</scope>
    <source>
        <strain evidence="9">MJR8151</strain>
    </source>
</reference>
<dbReference type="InterPro" id="IPR020622">
    <property type="entry name" value="Ala_racemase_pyridoxalP-BS"/>
</dbReference>
<dbReference type="InterPro" id="IPR029066">
    <property type="entry name" value="PLP-binding_barrel"/>
</dbReference>
<dbReference type="InterPro" id="IPR009006">
    <property type="entry name" value="Ala_racemase/Decarboxylase_C"/>
</dbReference>
<accession>A0A133KDG7</accession>
<evidence type="ECO:0000313" key="9">
    <source>
        <dbReference type="Proteomes" id="UP000070383"/>
    </source>
</evidence>
<feature type="binding site" evidence="4 6">
    <location>
        <position position="304"/>
    </location>
    <ligand>
        <name>substrate</name>
    </ligand>
</feature>
<dbReference type="SUPFAM" id="SSF50621">
    <property type="entry name" value="Alanine racemase C-terminal domain-like"/>
    <property type="match status" value="1"/>
</dbReference>
<dbReference type="GO" id="GO:0030632">
    <property type="term" value="P:D-alanine biosynthetic process"/>
    <property type="evidence" value="ECO:0007669"/>
    <property type="project" value="UniProtKB-UniRule"/>
</dbReference>
<comment type="caution">
    <text evidence="8">The sequence shown here is derived from an EMBL/GenBank/DDBJ whole genome shotgun (WGS) entry which is preliminary data.</text>
</comment>
<dbReference type="Gene3D" id="2.40.37.10">
    <property type="entry name" value="Lyase, Ornithine Decarboxylase, Chain A, domain 1"/>
    <property type="match status" value="1"/>
</dbReference>
<organism evidence="8 9">
    <name type="scientific">Anaerococcus tetradius</name>
    <dbReference type="NCBI Taxonomy" id="33036"/>
    <lineage>
        <taxon>Bacteria</taxon>
        <taxon>Bacillati</taxon>
        <taxon>Bacillota</taxon>
        <taxon>Tissierellia</taxon>
        <taxon>Tissierellales</taxon>
        <taxon>Peptoniphilaceae</taxon>
        <taxon>Anaerococcus</taxon>
    </lineage>
</organism>
<keyword evidence="3 4" id="KW-0413">Isomerase</keyword>
<dbReference type="GO" id="GO:0008784">
    <property type="term" value="F:alanine racemase activity"/>
    <property type="evidence" value="ECO:0007669"/>
    <property type="project" value="UniProtKB-UniRule"/>
</dbReference>
<dbReference type="UniPathway" id="UPA00042">
    <property type="reaction ID" value="UER00497"/>
</dbReference>
<dbReference type="GO" id="GO:0030170">
    <property type="term" value="F:pyridoxal phosphate binding"/>
    <property type="evidence" value="ECO:0007669"/>
    <property type="project" value="UniProtKB-UniRule"/>
</dbReference>
<dbReference type="FunFam" id="3.20.20.10:FF:000002">
    <property type="entry name" value="Alanine racemase"/>
    <property type="match status" value="1"/>
</dbReference>
<keyword evidence="9" id="KW-1185">Reference proteome</keyword>
<evidence type="ECO:0000256" key="1">
    <source>
        <dbReference type="ARBA" id="ARBA00001933"/>
    </source>
</evidence>
<name>A0A133KDG7_9FIRM</name>
<dbReference type="SMART" id="SM01005">
    <property type="entry name" value="Ala_racemase_C"/>
    <property type="match status" value="1"/>
</dbReference>
<dbReference type="RefSeq" id="WP_060929552.1">
    <property type="nucleotide sequence ID" value="NZ_CAMPNK010000004.1"/>
</dbReference>
<protein>
    <recommendedName>
        <fullName evidence="4">Alanine racemase</fullName>
        <ecNumber evidence="4">5.1.1.1</ecNumber>
    </recommendedName>
</protein>
<keyword evidence="2 4" id="KW-0663">Pyridoxal phosphate</keyword>
<comment type="pathway">
    <text evidence="4">Amino-acid biosynthesis; D-alanine biosynthesis; D-alanine from L-alanine: step 1/1.</text>
</comment>
<dbReference type="PROSITE" id="PS00395">
    <property type="entry name" value="ALANINE_RACEMASE"/>
    <property type="match status" value="1"/>
</dbReference>
<dbReference type="Pfam" id="PF00842">
    <property type="entry name" value="Ala_racemase_C"/>
    <property type="match status" value="1"/>
</dbReference>
<feature type="domain" description="Alanine racemase C-terminal" evidence="7">
    <location>
        <begin position="235"/>
        <end position="355"/>
    </location>
</feature>
<dbReference type="InterPro" id="IPR011079">
    <property type="entry name" value="Ala_racemase_C"/>
</dbReference>
<dbReference type="CDD" id="cd00430">
    <property type="entry name" value="PLPDE_III_AR"/>
    <property type="match status" value="1"/>
</dbReference>
<dbReference type="InterPro" id="IPR001608">
    <property type="entry name" value="Ala_racemase_N"/>
</dbReference>
<dbReference type="PANTHER" id="PTHR30511">
    <property type="entry name" value="ALANINE RACEMASE"/>
    <property type="match status" value="1"/>
</dbReference>
<dbReference type="EC" id="5.1.1.1" evidence="4"/>
<dbReference type="OrthoDB" id="9813814at2"/>
<comment type="similarity">
    <text evidence="4">Belongs to the alanine racemase family.</text>
</comment>
<evidence type="ECO:0000256" key="2">
    <source>
        <dbReference type="ARBA" id="ARBA00022898"/>
    </source>
</evidence>
<dbReference type="EMBL" id="LRPM01000047">
    <property type="protein sequence ID" value="KWZ77618.1"/>
    <property type="molecule type" value="Genomic_DNA"/>
</dbReference>
<comment type="cofactor">
    <cofactor evidence="1 4 5">
        <name>pyridoxal 5'-phosphate</name>
        <dbReference type="ChEBI" id="CHEBI:597326"/>
    </cofactor>
</comment>
<dbReference type="NCBIfam" id="TIGR00492">
    <property type="entry name" value="alr"/>
    <property type="match status" value="1"/>
</dbReference>
<feature type="active site" description="Proton acceptor; specific for L-alanine" evidence="4">
    <location>
        <position position="256"/>
    </location>
</feature>
<dbReference type="PRINTS" id="PR00992">
    <property type="entry name" value="ALARACEMASE"/>
</dbReference>
<gene>
    <name evidence="8" type="ORF">HMPREF3200_01272</name>
</gene>
<evidence type="ECO:0000259" key="7">
    <source>
        <dbReference type="SMART" id="SM01005"/>
    </source>
</evidence>
<proteinExistence type="inferred from homology"/>
<dbReference type="Proteomes" id="UP000070383">
    <property type="component" value="Unassembled WGS sequence"/>
</dbReference>
<dbReference type="InterPro" id="IPR000821">
    <property type="entry name" value="Ala_racemase"/>
</dbReference>
<dbReference type="Gene3D" id="3.20.20.10">
    <property type="entry name" value="Alanine racemase"/>
    <property type="match status" value="1"/>
</dbReference>
<evidence type="ECO:0000256" key="5">
    <source>
        <dbReference type="PIRSR" id="PIRSR600821-50"/>
    </source>
</evidence>
<dbReference type="SUPFAM" id="SSF51419">
    <property type="entry name" value="PLP-binding barrel"/>
    <property type="match status" value="1"/>
</dbReference>
<dbReference type="AlphaFoldDB" id="A0A133KDG7"/>
<evidence type="ECO:0000256" key="3">
    <source>
        <dbReference type="ARBA" id="ARBA00023235"/>
    </source>
</evidence>
<dbReference type="STRING" id="33036.HMPREF3200_01272"/>
<evidence type="ECO:0000256" key="4">
    <source>
        <dbReference type="HAMAP-Rule" id="MF_01201"/>
    </source>
</evidence>
<comment type="catalytic activity">
    <reaction evidence="4">
        <text>L-alanine = D-alanine</text>
        <dbReference type="Rhea" id="RHEA:20249"/>
        <dbReference type="ChEBI" id="CHEBI:57416"/>
        <dbReference type="ChEBI" id="CHEBI:57972"/>
        <dbReference type="EC" id="5.1.1.1"/>
    </reaction>
</comment>
<dbReference type="HAMAP" id="MF_01201">
    <property type="entry name" value="Ala_racemase"/>
    <property type="match status" value="1"/>
</dbReference>
<sequence>MFTNYIEVDIDKIIKNINNIKKSIDDSPICAVIKANAYGLGAVPIANYIEEYVSYFAVASFNEAKVLRASNIKKPILILGYVNPEEAILSSKYNIEIPIYDLAYAKQINDKLDSKLDVHIALDTGHGRLGFRPFEFEDILKLKDLQNLHIKGAFSHFSTADEEDIEFTQRQNKIFNGFKKDLGREFDIENFHIANSAATIFHNIKGDMQRIGISLYGIYPSEYLLERKDVELSKAFSIKSVVSFVKNIEKGTSLSYGRSFIADKDMKIATISIGYADGFFRAFSNKGEVLINGKIAKVCGRVCMDQIMVDVSNIDVNIGDEVEIYPDLYKEANKIGTIPYELMTALSLRVIRVYKKDGKVVKTENYLGEIYED</sequence>